<dbReference type="GO" id="GO:0005576">
    <property type="term" value="C:extracellular region"/>
    <property type="evidence" value="ECO:0007669"/>
    <property type="project" value="UniProtKB-SubCell"/>
</dbReference>
<dbReference type="EMBL" id="VLKU01000003">
    <property type="protein sequence ID" value="TWI35722.1"/>
    <property type="molecule type" value="Genomic_DNA"/>
</dbReference>
<name>A0A562NU55_9RHOB</name>
<dbReference type="PRINTS" id="PR00313">
    <property type="entry name" value="CABNDNGRPT"/>
</dbReference>
<dbReference type="InterPro" id="IPR050557">
    <property type="entry name" value="RTX_toxin/Mannuronan_C5-epim"/>
</dbReference>
<keyword evidence="4" id="KW-1185">Reference proteome</keyword>
<dbReference type="Gene3D" id="2.150.10.10">
    <property type="entry name" value="Serralysin-like metalloprotease, C-terminal"/>
    <property type="match status" value="3"/>
</dbReference>
<protein>
    <submittedName>
        <fullName evidence="3">Hemolysin type calcium-binding protein</fullName>
    </submittedName>
</protein>
<evidence type="ECO:0000256" key="1">
    <source>
        <dbReference type="ARBA" id="ARBA00004613"/>
    </source>
</evidence>
<keyword evidence="2" id="KW-0964">Secreted</keyword>
<reference evidence="3 4" key="1">
    <citation type="journal article" date="2015" name="Stand. Genomic Sci.">
        <title>Genomic Encyclopedia of Bacterial and Archaeal Type Strains, Phase III: the genomes of soil and plant-associated and newly described type strains.</title>
        <authorList>
            <person name="Whitman W.B."/>
            <person name="Woyke T."/>
            <person name="Klenk H.P."/>
            <person name="Zhou Y."/>
            <person name="Lilburn T.G."/>
            <person name="Beck B.J."/>
            <person name="De Vos P."/>
            <person name="Vandamme P."/>
            <person name="Eisen J.A."/>
            <person name="Garrity G."/>
            <person name="Hugenholtz P."/>
            <person name="Kyrpides N.C."/>
        </authorList>
    </citation>
    <scope>NUCLEOTIDE SEQUENCE [LARGE SCALE GENOMIC DNA]</scope>
    <source>
        <strain evidence="3 4">CGMCC 1.5364</strain>
    </source>
</reference>
<evidence type="ECO:0000313" key="3">
    <source>
        <dbReference type="EMBL" id="TWI35722.1"/>
    </source>
</evidence>
<accession>A0A562NU55</accession>
<proteinExistence type="predicted"/>
<dbReference type="SUPFAM" id="SSF51120">
    <property type="entry name" value="beta-Roll"/>
    <property type="match status" value="3"/>
</dbReference>
<dbReference type="InterPro" id="IPR001343">
    <property type="entry name" value="Hemolysn_Ca-bd"/>
</dbReference>
<gene>
    <name evidence="3" type="ORF">IQ24_01080</name>
</gene>
<evidence type="ECO:0000313" key="4">
    <source>
        <dbReference type="Proteomes" id="UP000316225"/>
    </source>
</evidence>
<dbReference type="PANTHER" id="PTHR38340">
    <property type="entry name" value="S-LAYER PROTEIN"/>
    <property type="match status" value="1"/>
</dbReference>
<sequence length="401" mass="40999">MPRIINGTARNDRLIAPNLFPFTDTVQMNGLAGDDYLEGAFLHYNHLIGGLGHDTLKGGASGNLLDGGDGNDLLDAWIGDGYNTLRGGAGNDRLVGGSGGNLLDGGLGADTMVGGDGADTYVVNSLLDQIQESFVPFFQNVPNPRDLVQSSISWTLGSNLEDLTLMGQAALNGTGNGLSNAITGNAGNNILLGMAGSDTLSGGAGADKLDGGTGNDVLDGGLGNDLIDGGSGIDTLRFTGTAAIKVNLFQTTAQVTGQGTDIIRNVENVISGAGNDVLYGSALANTLDGGAGQDLLWGLGGNDRLLGGAGNDTLRGGLGNDTLTGGQGQDRFVFALGDGNDRITDFTDLQDRITIQGGPKSFNQLTITDLGADARISFGNVSITLTNFDHRLLGADDFTFA</sequence>
<dbReference type="GO" id="GO:0005509">
    <property type="term" value="F:calcium ion binding"/>
    <property type="evidence" value="ECO:0007669"/>
    <property type="project" value="InterPro"/>
</dbReference>
<dbReference type="Proteomes" id="UP000316225">
    <property type="component" value="Unassembled WGS sequence"/>
</dbReference>
<comment type="subcellular location">
    <subcellularLocation>
        <location evidence="1">Secreted</location>
    </subcellularLocation>
</comment>
<dbReference type="PROSITE" id="PS00330">
    <property type="entry name" value="HEMOLYSIN_CALCIUM"/>
    <property type="match status" value="6"/>
</dbReference>
<evidence type="ECO:0000256" key="2">
    <source>
        <dbReference type="ARBA" id="ARBA00022525"/>
    </source>
</evidence>
<dbReference type="Pfam" id="PF00353">
    <property type="entry name" value="HemolysinCabind"/>
    <property type="match status" value="4"/>
</dbReference>
<dbReference type="OrthoDB" id="7768849at2"/>
<organism evidence="3 4">
    <name type="scientific">Paracoccus sulfuroxidans</name>
    <dbReference type="NCBI Taxonomy" id="384678"/>
    <lineage>
        <taxon>Bacteria</taxon>
        <taxon>Pseudomonadati</taxon>
        <taxon>Pseudomonadota</taxon>
        <taxon>Alphaproteobacteria</taxon>
        <taxon>Rhodobacterales</taxon>
        <taxon>Paracoccaceae</taxon>
        <taxon>Paracoccus</taxon>
    </lineage>
</organism>
<comment type="caution">
    <text evidence="3">The sequence shown here is derived from an EMBL/GenBank/DDBJ whole genome shotgun (WGS) entry which is preliminary data.</text>
</comment>
<dbReference type="InterPro" id="IPR018511">
    <property type="entry name" value="Hemolysin-typ_Ca-bd_CS"/>
</dbReference>
<dbReference type="AlphaFoldDB" id="A0A562NU55"/>
<dbReference type="InterPro" id="IPR011049">
    <property type="entry name" value="Serralysin-like_metalloprot_C"/>
</dbReference>
<dbReference type="RefSeq" id="WP_145396793.1">
    <property type="nucleotide sequence ID" value="NZ_VLKU01000003.1"/>
</dbReference>
<dbReference type="PANTHER" id="PTHR38340:SF1">
    <property type="entry name" value="S-LAYER PROTEIN"/>
    <property type="match status" value="1"/>
</dbReference>